<dbReference type="Proteomes" id="UP000277580">
    <property type="component" value="Unassembled WGS sequence"/>
</dbReference>
<accession>A0A3N4KC95</accession>
<dbReference type="AlphaFoldDB" id="A0A3N4KC95"/>
<feature type="compositionally biased region" description="Polar residues" evidence="1">
    <location>
        <begin position="32"/>
        <end position="60"/>
    </location>
</feature>
<feature type="compositionally biased region" description="Low complexity" evidence="1">
    <location>
        <begin position="77"/>
        <end position="87"/>
    </location>
</feature>
<dbReference type="EMBL" id="ML119203">
    <property type="protein sequence ID" value="RPB06969.1"/>
    <property type="molecule type" value="Genomic_DNA"/>
</dbReference>
<evidence type="ECO:0000313" key="3">
    <source>
        <dbReference type="Proteomes" id="UP000277580"/>
    </source>
</evidence>
<sequence length="513" mass="56711">MLSRSVNEPILSFDSLSYSLWSTLVGPKEKSPTFNNSFPYSTSEPSTRLTESSAHESTPTAIAPPLIFVNPPVKASTPTEEAPAEETPAVEDQAFPKSPQVSQSTQAYADRLILAFNYLEEGEEPRPVEEDSQAYEDNDFENFDTQIKDHHATFAATKTVVPEIANRADRADTQFLLKAPGGASPGPECLTGSRPHAYSLEVGCFTLQEKQQSKISKPPTPSRPPFEYTGNPEEIDTESNTTIHNEPDAPQSAKARSKAPATPEKAQKASAESPSMQSRRRRASAAYKITSIEQMREILDEMTRIGWVNKTTSGLDLFEQLRHWLINHKVLKALKKSYMRQGSEASKKIKAALGYLIGDRSYKVNRAHTRGARALAEINEVRGESNENPTLTAGEMRAILSVAYREIDWYGPAVLPVSIGVLEEVSLAELAKVPMKRVPKVADSLPSRVIRAFHVAISNGPPRAAKAAVLESPQPWIDFDDHPVAEGDEVDVYEDDYDDYEEPEDENTPPMML</sequence>
<reference evidence="2 3" key="1">
    <citation type="journal article" date="2018" name="Nat. Ecol. Evol.">
        <title>Pezizomycetes genomes reveal the molecular basis of ectomycorrhizal truffle lifestyle.</title>
        <authorList>
            <person name="Murat C."/>
            <person name="Payen T."/>
            <person name="Noel B."/>
            <person name="Kuo A."/>
            <person name="Morin E."/>
            <person name="Chen J."/>
            <person name="Kohler A."/>
            <person name="Krizsan K."/>
            <person name="Balestrini R."/>
            <person name="Da Silva C."/>
            <person name="Montanini B."/>
            <person name="Hainaut M."/>
            <person name="Levati E."/>
            <person name="Barry K.W."/>
            <person name="Belfiori B."/>
            <person name="Cichocki N."/>
            <person name="Clum A."/>
            <person name="Dockter R.B."/>
            <person name="Fauchery L."/>
            <person name="Guy J."/>
            <person name="Iotti M."/>
            <person name="Le Tacon F."/>
            <person name="Lindquist E.A."/>
            <person name="Lipzen A."/>
            <person name="Malagnac F."/>
            <person name="Mello A."/>
            <person name="Molinier V."/>
            <person name="Miyauchi S."/>
            <person name="Poulain J."/>
            <person name="Riccioni C."/>
            <person name="Rubini A."/>
            <person name="Sitrit Y."/>
            <person name="Splivallo R."/>
            <person name="Traeger S."/>
            <person name="Wang M."/>
            <person name="Zifcakova L."/>
            <person name="Wipf D."/>
            <person name="Zambonelli A."/>
            <person name="Paolocci F."/>
            <person name="Nowrousian M."/>
            <person name="Ottonello S."/>
            <person name="Baldrian P."/>
            <person name="Spatafora J.W."/>
            <person name="Henrissat B."/>
            <person name="Nagy L.G."/>
            <person name="Aury J.M."/>
            <person name="Wincker P."/>
            <person name="Grigoriev I.V."/>
            <person name="Bonfante P."/>
            <person name="Martin F.M."/>
        </authorList>
    </citation>
    <scope>NUCLEOTIDE SEQUENCE [LARGE SCALE GENOMIC DNA]</scope>
    <source>
        <strain evidence="2 3">CCBAS932</strain>
    </source>
</reference>
<organism evidence="2 3">
    <name type="scientific">Morchella conica CCBAS932</name>
    <dbReference type="NCBI Taxonomy" id="1392247"/>
    <lineage>
        <taxon>Eukaryota</taxon>
        <taxon>Fungi</taxon>
        <taxon>Dikarya</taxon>
        <taxon>Ascomycota</taxon>
        <taxon>Pezizomycotina</taxon>
        <taxon>Pezizomycetes</taxon>
        <taxon>Pezizales</taxon>
        <taxon>Morchellaceae</taxon>
        <taxon>Morchella</taxon>
    </lineage>
</organism>
<feature type="region of interest" description="Disordered" evidence="1">
    <location>
        <begin position="478"/>
        <end position="513"/>
    </location>
</feature>
<dbReference type="InParanoid" id="A0A3N4KC95"/>
<feature type="region of interest" description="Disordered" evidence="1">
    <location>
        <begin position="210"/>
        <end position="282"/>
    </location>
</feature>
<feature type="region of interest" description="Disordered" evidence="1">
    <location>
        <begin position="28"/>
        <end position="102"/>
    </location>
</feature>
<keyword evidence="3" id="KW-1185">Reference proteome</keyword>
<protein>
    <submittedName>
        <fullName evidence="2">Uncharacterized protein</fullName>
    </submittedName>
</protein>
<gene>
    <name evidence="2" type="ORF">P167DRAFT_579803</name>
</gene>
<evidence type="ECO:0000313" key="2">
    <source>
        <dbReference type="EMBL" id="RPB06969.1"/>
    </source>
</evidence>
<name>A0A3N4KC95_9PEZI</name>
<evidence type="ECO:0000256" key="1">
    <source>
        <dbReference type="SAM" id="MobiDB-lite"/>
    </source>
</evidence>
<feature type="compositionally biased region" description="Acidic residues" evidence="1">
    <location>
        <begin position="486"/>
        <end position="507"/>
    </location>
</feature>
<proteinExistence type="predicted"/>